<protein>
    <recommendedName>
        <fullName evidence="1">DDH domain-containing protein</fullName>
    </recommendedName>
</protein>
<dbReference type="Gene3D" id="3.90.1640.10">
    <property type="entry name" value="inorganic pyrophosphatase (n-terminal core)"/>
    <property type="match status" value="1"/>
</dbReference>
<comment type="caution">
    <text evidence="2">The sequence shown here is derived from an EMBL/GenBank/DDBJ whole genome shotgun (WGS) entry which is preliminary data.</text>
</comment>
<dbReference type="EMBL" id="JQZV01000003">
    <property type="protein sequence ID" value="KGN93370.1"/>
    <property type="molecule type" value="Genomic_DNA"/>
</dbReference>
<dbReference type="InterPro" id="IPR051319">
    <property type="entry name" value="Oligoribo/pAp-PDE_c-di-AMP_PDE"/>
</dbReference>
<keyword evidence="3" id="KW-1185">Reference proteome</keyword>
<dbReference type="Gene3D" id="3.10.310.30">
    <property type="match status" value="1"/>
</dbReference>
<dbReference type="SUPFAM" id="SSF64182">
    <property type="entry name" value="DHH phosphoesterases"/>
    <property type="match status" value="1"/>
</dbReference>
<evidence type="ECO:0000313" key="3">
    <source>
        <dbReference type="Proteomes" id="UP000030101"/>
    </source>
</evidence>
<proteinExistence type="predicted"/>
<dbReference type="PANTHER" id="PTHR47618:SF1">
    <property type="entry name" value="BIFUNCTIONAL OLIGORIBONUCLEASE AND PAP PHOSPHATASE NRNA"/>
    <property type="match status" value="1"/>
</dbReference>
<evidence type="ECO:0000313" key="2">
    <source>
        <dbReference type="EMBL" id="KGN93370.1"/>
    </source>
</evidence>
<dbReference type="PANTHER" id="PTHR47618">
    <property type="entry name" value="BIFUNCTIONAL OLIGORIBONUCLEASE AND PAP PHOSPHATASE NRNA"/>
    <property type="match status" value="1"/>
</dbReference>
<reference evidence="2 3" key="1">
    <citation type="submission" date="2014-08" db="EMBL/GenBank/DDBJ databases">
        <title>Porphyromonas canoris strain:OH2762 Genome sequencing.</title>
        <authorList>
            <person name="Wallis C."/>
            <person name="Deusch O."/>
            <person name="O'Flynn C."/>
            <person name="Davis I."/>
            <person name="Jospin G."/>
            <person name="Darling A.E."/>
            <person name="Coil D.A."/>
            <person name="Alexiev A."/>
            <person name="Horsfall A."/>
            <person name="Kirkwood N."/>
            <person name="Harris S."/>
            <person name="Eisen J.A."/>
        </authorList>
    </citation>
    <scope>NUCLEOTIDE SEQUENCE [LARGE SCALE GENOMIC DNA]</scope>
    <source>
        <strain evidence="3">COT-108 OH2762</strain>
    </source>
</reference>
<name>A0ABR4XMM6_9PORP</name>
<dbReference type="RefSeq" id="WP_036788810.1">
    <property type="nucleotide sequence ID" value="NZ_JQZV01000003.1"/>
</dbReference>
<organism evidence="2 3">
    <name type="scientific">Porphyromonas canoris</name>
    <dbReference type="NCBI Taxonomy" id="36875"/>
    <lineage>
        <taxon>Bacteria</taxon>
        <taxon>Pseudomonadati</taxon>
        <taxon>Bacteroidota</taxon>
        <taxon>Bacteroidia</taxon>
        <taxon>Bacteroidales</taxon>
        <taxon>Porphyromonadaceae</taxon>
        <taxon>Porphyromonas</taxon>
    </lineage>
</organism>
<gene>
    <name evidence="2" type="ORF">HQ43_01640</name>
</gene>
<evidence type="ECO:0000259" key="1">
    <source>
        <dbReference type="Pfam" id="PF01368"/>
    </source>
</evidence>
<sequence>MIKELDTTKIDHLREKIEGIKRTDKVAIITHVSPDGDAVGSSLGLYHVLKNKGIEADIIFPSRYPESFSFLADLEIHTIAKETPEKASRILEEADIIFSLDFNDPYRTAEMSDSLCRSKAYKILIDHHLDPADFSDLVFSYPTVSSTSLLTYTILSLCGYKELFTLDAITCFYVGMMTDTGGFSYNSNDPHIYTVLSEMIELGLDKDDVSARVNRGYSIDKVRLNAYAVSNNLTVLPEKKTAIITLSKAEKNRFNYKIGDTDGLVNVPLEAKEILFSIYLYEQSNFIKLSFRSKDPFACNLFASSYFSGGGHRNASGAEFYGTLEEAYQEVLKALEKMHP</sequence>
<dbReference type="Pfam" id="PF01368">
    <property type="entry name" value="DHH"/>
    <property type="match status" value="1"/>
</dbReference>
<dbReference type="InterPro" id="IPR038763">
    <property type="entry name" value="DHH_sf"/>
</dbReference>
<dbReference type="Proteomes" id="UP000030101">
    <property type="component" value="Unassembled WGS sequence"/>
</dbReference>
<feature type="domain" description="DDH" evidence="1">
    <location>
        <begin position="25"/>
        <end position="175"/>
    </location>
</feature>
<accession>A0ABR4XMM6</accession>
<dbReference type="InterPro" id="IPR001667">
    <property type="entry name" value="DDH_dom"/>
</dbReference>